<dbReference type="InterPro" id="IPR036689">
    <property type="entry name" value="ESAT-6-like_sf"/>
</dbReference>
<comment type="similarity">
    <text evidence="1">Belongs to the WXG100 family.</text>
</comment>
<reference evidence="2 3" key="1">
    <citation type="submission" date="2016-10" db="EMBL/GenBank/DDBJ databases">
        <authorList>
            <person name="de Groot N.N."/>
        </authorList>
    </citation>
    <scope>NUCLEOTIDE SEQUENCE [LARGE SCALE GENOMIC DNA]</scope>
    <source>
        <strain evidence="2 3">DSM 43941</strain>
    </source>
</reference>
<dbReference type="InterPro" id="IPR010310">
    <property type="entry name" value="T7SS_ESAT-6-like"/>
</dbReference>
<dbReference type="Proteomes" id="UP000198688">
    <property type="component" value="Chromosome I"/>
</dbReference>
<evidence type="ECO:0000313" key="2">
    <source>
        <dbReference type="EMBL" id="SDS66466.1"/>
    </source>
</evidence>
<dbReference type="NCBIfam" id="TIGR03930">
    <property type="entry name" value="WXG100_ESAT6"/>
    <property type="match status" value="1"/>
</dbReference>
<gene>
    <name evidence="2" type="ORF">SAMN04489716_1309</name>
</gene>
<name>A0A1H1U2H4_9ACTN</name>
<protein>
    <recommendedName>
        <fullName evidence="1">ESAT-6-like protein</fullName>
    </recommendedName>
</protein>
<organism evidence="2 3">
    <name type="scientific">Actinoplanes derwentensis</name>
    <dbReference type="NCBI Taxonomy" id="113562"/>
    <lineage>
        <taxon>Bacteria</taxon>
        <taxon>Bacillati</taxon>
        <taxon>Actinomycetota</taxon>
        <taxon>Actinomycetes</taxon>
        <taxon>Micromonosporales</taxon>
        <taxon>Micromonosporaceae</taxon>
        <taxon>Actinoplanes</taxon>
    </lineage>
</organism>
<accession>A0A1H1U2H4</accession>
<dbReference type="OrthoDB" id="3268062at2"/>
<evidence type="ECO:0000313" key="3">
    <source>
        <dbReference type="Proteomes" id="UP000198688"/>
    </source>
</evidence>
<sequence>MANVNVTYQEMRDASNKLNSGREEILTKLSELKNLVNNLVNGGYVTDSSSKQFDQSYTEFNEGATKVIGGLEGMGKYLTAAADTFQQADDELAKALRS</sequence>
<dbReference type="STRING" id="113562.SAMN04489716_1309"/>
<proteinExistence type="inferred from homology"/>
<dbReference type="RefSeq" id="WP_092542509.1">
    <property type="nucleotide sequence ID" value="NZ_BOMJ01000021.1"/>
</dbReference>
<dbReference type="Gene3D" id="1.10.287.1060">
    <property type="entry name" value="ESAT-6-like"/>
    <property type="match status" value="1"/>
</dbReference>
<dbReference type="SUPFAM" id="SSF140453">
    <property type="entry name" value="EsxAB dimer-like"/>
    <property type="match status" value="1"/>
</dbReference>
<dbReference type="AlphaFoldDB" id="A0A1H1U2H4"/>
<keyword evidence="3" id="KW-1185">Reference proteome</keyword>
<dbReference type="EMBL" id="LT629758">
    <property type="protein sequence ID" value="SDS66466.1"/>
    <property type="molecule type" value="Genomic_DNA"/>
</dbReference>
<dbReference type="Pfam" id="PF06013">
    <property type="entry name" value="WXG100"/>
    <property type="match status" value="1"/>
</dbReference>
<evidence type="ECO:0000256" key="1">
    <source>
        <dbReference type="RuleBase" id="RU362001"/>
    </source>
</evidence>